<feature type="compositionally biased region" description="Acidic residues" evidence="1">
    <location>
        <begin position="243"/>
        <end position="258"/>
    </location>
</feature>
<feature type="compositionally biased region" description="Basic and acidic residues" evidence="1">
    <location>
        <begin position="222"/>
        <end position="242"/>
    </location>
</feature>
<organism evidence="2 3">
    <name type="scientific">Halorubrum rubrum</name>
    <dbReference type="NCBI Taxonomy" id="1126240"/>
    <lineage>
        <taxon>Archaea</taxon>
        <taxon>Methanobacteriati</taxon>
        <taxon>Methanobacteriota</taxon>
        <taxon>Stenosarchaea group</taxon>
        <taxon>Halobacteria</taxon>
        <taxon>Halobacteriales</taxon>
        <taxon>Haloferacaceae</taxon>
        <taxon>Halorubrum</taxon>
    </lineage>
</organism>
<feature type="compositionally biased region" description="Acidic residues" evidence="1">
    <location>
        <begin position="268"/>
        <end position="280"/>
    </location>
</feature>
<proteinExistence type="predicted"/>
<accession>A0ABD5R026</accession>
<dbReference type="InterPro" id="IPR055519">
    <property type="entry name" value="DUF7093"/>
</dbReference>
<evidence type="ECO:0000313" key="2">
    <source>
        <dbReference type="EMBL" id="MFC5278275.1"/>
    </source>
</evidence>
<feature type="compositionally biased region" description="Polar residues" evidence="1">
    <location>
        <begin position="99"/>
        <end position="111"/>
    </location>
</feature>
<evidence type="ECO:0000313" key="3">
    <source>
        <dbReference type="Proteomes" id="UP001596118"/>
    </source>
</evidence>
<reference evidence="2 3" key="1">
    <citation type="journal article" date="2019" name="Int. J. Syst. Evol. Microbiol.">
        <title>The Global Catalogue of Microorganisms (GCM) 10K type strain sequencing project: providing services to taxonomists for standard genome sequencing and annotation.</title>
        <authorList>
            <consortium name="The Broad Institute Genomics Platform"/>
            <consortium name="The Broad Institute Genome Sequencing Center for Infectious Disease"/>
            <person name="Wu L."/>
            <person name="Ma J."/>
        </authorList>
    </citation>
    <scope>NUCLEOTIDE SEQUENCE [LARGE SCALE GENOMIC DNA]</scope>
    <source>
        <strain evidence="2 3">CGMCC 1.12124</strain>
    </source>
</reference>
<gene>
    <name evidence="2" type="ORF">ACFPM1_05795</name>
</gene>
<feature type="compositionally biased region" description="Polar residues" evidence="1">
    <location>
        <begin position="372"/>
        <end position="381"/>
    </location>
</feature>
<feature type="region of interest" description="Disordered" evidence="1">
    <location>
        <begin position="346"/>
        <end position="386"/>
    </location>
</feature>
<feature type="compositionally biased region" description="Low complexity" evidence="1">
    <location>
        <begin position="71"/>
        <end position="89"/>
    </location>
</feature>
<feature type="compositionally biased region" description="Acidic residues" evidence="1">
    <location>
        <begin position="293"/>
        <end position="305"/>
    </location>
</feature>
<comment type="caution">
    <text evidence="2">The sequence shown here is derived from an EMBL/GenBank/DDBJ whole genome shotgun (WGS) entry which is preliminary data.</text>
</comment>
<evidence type="ECO:0008006" key="4">
    <source>
        <dbReference type="Google" id="ProtNLM"/>
    </source>
</evidence>
<dbReference type="RefSeq" id="WP_256410479.1">
    <property type="nucleotide sequence ID" value="NZ_JANHDM010000001.1"/>
</dbReference>
<sequence length="420" mass="42592">MGIRCLLGHDFSEPEIEREREEDGEEVVTTVREVKTCDRCGETQVVSENTEVTTMEQLTDQATTAEATESGEPTAPTEPSGPAAPTEPTEAADEPGGRATSTEPSSRSAGTDRSPDVDYGGAHAGVDAADPAGDDAEILEDSPGGGETAVDESADDGPTTDSTAGDAAIAAADEDAELIDAGPDGDAADGGSADAGGDAAGSDGTGTPSGPADPAGATDAAVPDRDRASDASDGPDLDRDGDVADDDGVILDGVDADDAGDRDRGEWPDVDADDDDDETFESTPWPEQRGDDEGFSAELGEDGDSGVEFGGLTPEAAEPAAESADAEYVEPADRPSAFGSAEVAVGGYDSDDAAGEEGSAPDSGITREENPQLETEGSTGVPTEYYCPECGMTVRSAGSSMRAGDICPECKRGYVAERSR</sequence>
<feature type="compositionally biased region" description="Low complexity" evidence="1">
    <location>
        <begin position="117"/>
        <end position="131"/>
    </location>
</feature>
<dbReference type="Pfam" id="PF23373">
    <property type="entry name" value="DUF7093"/>
    <property type="match status" value="1"/>
</dbReference>
<dbReference type="Proteomes" id="UP001596118">
    <property type="component" value="Unassembled WGS sequence"/>
</dbReference>
<dbReference type="EMBL" id="JBHSKY010000006">
    <property type="protein sequence ID" value="MFC5278275.1"/>
    <property type="molecule type" value="Genomic_DNA"/>
</dbReference>
<feature type="region of interest" description="Disordered" evidence="1">
    <location>
        <begin position="47"/>
        <end position="333"/>
    </location>
</feature>
<dbReference type="AlphaFoldDB" id="A0ABD5R026"/>
<feature type="compositionally biased region" description="Polar residues" evidence="1">
    <location>
        <begin position="47"/>
        <end position="67"/>
    </location>
</feature>
<evidence type="ECO:0000256" key="1">
    <source>
        <dbReference type="SAM" id="MobiDB-lite"/>
    </source>
</evidence>
<protein>
    <recommendedName>
        <fullName evidence="4">Oxidoreductase</fullName>
    </recommendedName>
</protein>
<name>A0ABD5R026_9EURY</name>
<feature type="compositionally biased region" description="Low complexity" evidence="1">
    <location>
        <begin position="179"/>
        <end position="221"/>
    </location>
</feature>
<keyword evidence="3" id="KW-1185">Reference proteome</keyword>